<evidence type="ECO:0000259" key="9">
    <source>
        <dbReference type="PROSITE" id="PS50240"/>
    </source>
</evidence>
<evidence type="ECO:0000256" key="6">
    <source>
        <dbReference type="ARBA" id="ARBA00023157"/>
    </source>
</evidence>
<dbReference type="PANTHER" id="PTHR24276">
    <property type="entry name" value="POLYSERASE-RELATED"/>
    <property type="match status" value="1"/>
</dbReference>
<comment type="caution">
    <text evidence="10">The sequence shown here is derived from an EMBL/GenBank/DDBJ whole genome shotgun (WGS) entry which is preliminary data.</text>
</comment>
<comment type="subcellular location">
    <subcellularLocation>
        <location evidence="1">Secreted</location>
    </subcellularLocation>
</comment>
<dbReference type="Gene3D" id="2.40.10.10">
    <property type="entry name" value="Trypsin-like serine proteases"/>
    <property type="match status" value="2"/>
</dbReference>
<dbReference type="SUPFAM" id="SSF50494">
    <property type="entry name" value="Trypsin-like serine proteases"/>
    <property type="match status" value="1"/>
</dbReference>
<dbReference type="Proteomes" id="UP000704712">
    <property type="component" value="Unassembled WGS sequence"/>
</dbReference>
<dbReference type="InterPro" id="IPR001254">
    <property type="entry name" value="Trypsin_dom"/>
</dbReference>
<dbReference type="InterPro" id="IPR001314">
    <property type="entry name" value="Peptidase_S1A"/>
</dbReference>
<proteinExistence type="inferred from homology"/>
<evidence type="ECO:0000256" key="1">
    <source>
        <dbReference type="ARBA" id="ARBA00004613"/>
    </source>
</evidence>
<dbReference type="PROSITE" id="PS50240">
    <property type="entry name" value="TRYPSIN_DOM"/>
    <property type="match status" value="1"/>
</dbReference>
<evidence type="ECO:0000256" key="8">
    <source>
        <dbReference type="RuleBase" id="RU363034"/>
    </source>
</evidence>
<dbReference type="PROSITE" id="PS00135">
    <property type="entry name" value="TRYPSIN_SER"/>
    <property type="match status" value="1"/>
</dbReference>
<dbReference type="AlphaFoldDB" id="A0A8S9TTM4"/>
<sequence length="252" mass="26804">MTTALTSEEESRIYGGSNAKTDKHMYMAGLYSYGLESDLFCGGTLIAPQYVLTAGHCLDRPIIDMVVSIGSEHSSGRSSQMSELKKAVQAFRLPQYRMGTDYTPLTHDVALLKLDTPSKIQPARLPFVDGSDNEPGVMATALGWGLCAKLYAEAGEQFLFDDSMICAGKVKGKDICSGDSGGPLLVGDVVVGIVSFGPEECGVLPGIYARVSVVLEFINDIQNGASTGNVTALLTVPNFLFNTTESHDGSTD</sequence>
<evidence type="ECO:0000256" key="3">
    <source>
        <dbReference type="ARBA" id="ARBA00022525"/>
    </source>
</evidence>
<dbReference type="PRINTS" id="PR00722">
    <property type="entry name" value="CHYMOTRYPSIN"/>
</dbReference>
<dbReference type="Pfam" id="PF00089">
    <property type="entry name" value="Trypsin"/>
    <property type="match status" value="1"/>
</dbReference>
<reference evidence="10" key="1">
    <citation type="submission" date="2020-03" db="EMBL/GenBank/DDBJ databases">
        <title>Hybrid Assembly of Korean Phytophthora infestans isolates.</title>
        <authorList>
            <person name="Prokchorchik M."/>
            <person name="Lee Y."/>
            <person name="Seo J."/>
            <person name="Cho J.-H."/>
            <person name="Park Y.-E."/>
            <person name="Jang D.-C."/>
            <person name="Im J.-S."/>
            <person name="Choi J.-G."/>
            <person name="Park H.-J."/>
            <person name="Lee G.-B."/>
            <person name="Lee Y.-G."/>
            <person name="Hong S.-Y."/>
            <person name="Cho K."/>
            <person name="Sohn K.H."/>
        </authorList>
    </citation>
    <scope>NUCLEOTIDE SEQUENCE</scope>
    <source>
        <strain evidence="10">KR_2_A2</strain>
    </source>
</reference>
<evidence type="ECO:0000313" key="11">
    <source>
        <dbReference type="Proteomes" id="UP000704712"/>
    </source>
</evidence>
<dbReference type="CDD" id="cd00190">
    <property type="entry name" value="Tryp_SPc"/>
    <property type="match status" value="1"/>
</dbReference>
<keyword evidence="3" id="KW-0964">Secreted</keyword>
<name>A0A8S9TTM4_PHYIN</name>
<comment type="similarity">
    <text evidence="2">Belongs to the peptidase S1 family.</text>
</comment>
<dbReference type="PANTHER" id="PTHR24276:SF98">
    <property type="entry name" value="FI18310P1-RELATED"/>
    <property type="match status" value="1"/>
</dbReference>
<keyword evidence="5" id="KW-0843">Virulence</keyword>
<accession>A0A8S9TTM4</accession>
<keyword evidence="8" id="KW-0378">Hydrolase</keyword>
<dbReference type="PROSITE" id="PS00134">
    <property type="entry name" value="TRYPSIN_HIS"/>
    <property type="match status" value="1"/>
</dbReference>
<keyword evidence="8" id="KW-0645">Protease</keyword>
<dbReference type="GO" id="GO:0004252">
    <property type="term" value="F:serine-type endopeptidase activity"/>
    <property type="evidence" value="ECO:0007669"/>
    <property type="project" value="InterPro"/>
</dbReference>
<dbReference type="InterPro" id="IPR050430">
    <property type="entry name" value="Peptidase_S1"/>
</dbReference>
<dbReference type="SMART" id="SM00020">
    <property type="entry name" value="Tryp_SPc"/>
    <property type="match status" value="1"/>
</dbReference>
<dbReference type="InterPro" id="IPR033116">
    <property type="entry name" value="TRYPSIN_SER"/>
</dbReference>
<keyword evidence="7" id="KW-0325">Glycoprotein</keyword>
<protein>
    <submittedName>
        <fullName evidence="10">Trypsin</fullName>
    </submittedName>
</protein>
<dbReference type="EMBL" id="JAACNO010002579">
    <property type="protein sequence ID" value="KAF4132185.1"/>
    <property type="molecule type" value="Genomic_DNA"/>
</dbReference>
<dbReference type="InterPro" id="IPR009003">
    <property type="entry name" value="Peptidase_S1_PA"/>
</dbReference>
<evidence type="ECO:0000256" key="4">
    <source>
        <dbReference type="ARBA" id="ARBA00022729"/>
    </source>
</evidence>
<organism evidence="10 11">
    <name type="scientific">Phytophthora infestans</name>
    <name type="common">Potato late blight agent</name>
    <name type="synonym">Botrytis infestans</name>
    <dbReference type="NCBI Taxonomy" id="4787"/>
    <lineage>
        <taxon>Eukaryota</taxon>
        <taxon>Sar</taxon>
        <taxon>Stramenopiles</taxon>
        <taxon>Oomycota</taxon>
        <taxon>Peronosporomycetes</taxon>
        <taxon>Peronosporales</taxon>
        <taxon>Peronosporaceae</taxon>
        <taxon>Phytophthora</taxon>
    </lineage>
</organism>
<evidence type="ECO:0000256" key="7">
    <source>
        <dbReference type="ARBA" id="ARBA00023180"/>
    </source>
</evidence>
<dbReference type="GO" id="GO:0005576">
    <property type="term" value="C:extracellular region"/>
    <property type="evidence" value="ECO:0007669"/>
    <property type="project" value="UniProtKB-SubCell"/>
</dbReference>
<keyword evidence="6" id="KW-1015">Disulfide bond</keyword>
<dbReference type="GO" id="GO:0006508">
    <property type="term" value="P:proteolysis"/>
    <property type="evidence" value="ECO:0007669"/>
    <property type="project" value="UniProtKB-KW"/>
</dbReference>
<evidence type="ECO:0000256" key="2">
    <source>
        <dbReference type="ARBA" id="ARBA00007664"/>
    </source>
</evidence>
<dbReference type="InterPro" id="IPR018114">
    <property type="entry name" value="TRYPSIN_HIS"/>
</dbReference>
<gene>
    <name evidence="10" type="ORF">GN958_ATG18623</name>
</gene>
<keyword evidence="4" id="KW-0732">Signal</keyword>
<dbReference type="InterPro" id="IPR043504">
    <property type="entry name" value="Peptidase_S1_PA_chymotrypsin"/>
</dbReference>
<keyword evidence="8" id="KW-0720">Serine protease</keyword>
<feature type="domain" description="Peptidase S1" evidence="9">
    <location>
        <begin position="13"/>
        <end position="223"/>
    </location>
</feature>
<evidence type="ECO:0000256" key="5">
    <source>
        <dbReference type="ARBA" id="ARBA00023026"/>
    </source>
</evidence>
<evidence type="ECO:0000313" key="10">
    <source>
        <dbReference type="EMBL" id="KAF4132185.1"/>
    </source>
</evidence>